<accession>A0A921G130</accession>
<proteinExistence type="predicted"/>
<reference evidence="1" key="2">
    <citation type="submission" date="2021-09" db="EMBL/GenBank/DDBJ databases">
        <authorList>
            <person name="Gilroy R."/>
        </authorList>
    </citation>
    <scope>NUCLEOTIDE SEQUENCE</scope>
    <source>
        <strain evidence="1">CHK171-7178</strain>
    </source>
</reference>
<dbReference type="Gene3D" id="3.40.50.300">
    <property type="entry name" value="P-loop containing nucleotide triphosphate hydrolases"/>
    <property type="match status" value="1"/>
</dbReference>
<comment type="caution">
    <text evidence="1">The sequence shown here is derived from an EMBL/GenBank/DDBJ whole genome shotgun (WGS) entry which is preliminary data.</text>
</comment>
<evidence type="ECO:0000313" key="1">
    <source>
        <dbReference type="EMBL" id="HJF33528.1"/>
    </source>
</evidence>
<dbReference type="InterPro" id="IPR027417">
    <property type="entry name" value="P-loop_NTPase"/>
</dbReference>
<dbReference type="EMBL" id="DYWT01000263">
    <property type="protein sequence ID" value="HJF33528.1"/>
    <property type="molecule type" value="Genomic_DNA"/>
</dbReference>
<name>A0A921G130_SPOPS</name>
<gene>
    <name evidence="1" type="ORF">K8V56_17330</name>
</gene>
<dbReference type="Pfam" id="PF13671">
    <property type="entry name" value="AAA_33"/>
    <property type="match status" value="1"/>
</dbReference>
<dbReference type="AlphaFoldDB" id="A0A921G130"/>
<keyword evidence="1" id="KW-0067">ATP-binding</keyword>
<organism evidence="1 2">
    <name type="scientific">Sporosarcina psychrophila</name>
    <name type="common">Bacillus psychrophilus</name>
    <dbReference type="NCBI Taxonomy" id="1476"/>
    <lineage>
        <taxon>Bacteria</taxon>
        <taxon>Bacillati</taxon>
        <taxon>Bacillota</taxon>
        <taxon>Bacilli</taxon>
        <taxon>Bacillales</taxon>
        <taxon>Caryophanaceae</taxon>
        <taxon>Sporosarcina</taxon>
    </lineage>
</organism>
<evidence type="ECO:0000313" key="2">
    <source>
        <dbReference type="Proteomes" id="UP000698173"/>
    </source>
</evidence>
<protein>
    <submittedName>
        <fullName evidence="1">ATP-binding protein</fullName>
    </submittedName>
</protein>
<dbReference type="Proteomes" id="UP000698173">
    <property type="component" value="Unassembled WGS sequence"/>
</dbReference>
<dbReference type="GO" id="GO:0005524">
    <property type="term" value="F:ATP binding"/>
    <property type="evidence" value="ECO:0007669"/>
    <property type="project" value="UniProtKB-KW"/>
</dbReference>
<sequence length="186" mass="21052">MKRLVIMTVGKTHSGKTTFAKALEQQLHNSLVIDQDNHAEFINTYYKTLQPKEGPNTIKYAITQTIVDYAVNQTNFHLILCNSNRSRKGRLDLLAHFHNRGFSSILVNFDIPDQVLQARVAKSQRSTAIFRSASTFEEVLIRQQAKSHKDDVTAPIESEAGHFFVIKSTDEVQPVTRKIIDIAQSV</sequence>
<keyword evidence="1" id="KW-0547">Nucleotide-binding</keyword>
<dbReference type="SUPFAM" id="SSF52540">
    <property type="entry name" value="P-loop containing nucleoside triphosphate hydrolases"/>
    <property type="match status" value="1"/>
</dbReference>
<reference evidence="1" key="1">
    <citation type="journal article" date="2021" name="PeerJ">
        <title>Extensive microbial diversity within the chicken gut microbiome revealed by metagenomics and culture.</title>
        <authorList>
            <person name="Gilroy R."/>
            <person name="Ravi A."/>
            <person name="Getino M."/>
            <person name="Pursley I."/>
            <person name="Horton D.L."/>
            <person name="Alikhan N.F."/>
            <person name="Baker D."/>
            <person name="Gharbi K."/>
            <person name="Hall N."/>
            <person name="Watson M."/>
            <person name="Adriaenssens E.M."/>
            <person name="Foster-Nyarko E."/>
            <person name="Jarju S."/>
            <person name="Secka A."/>
            <person name="Antonio M."/>
            <person name="Oren A."/>
            <person name="Chaudhuri R.R."/>
            <person name="La Ragione R."/>
            <person name="Hildebrand F."/>
            <person name="Pallen M.J."/>
        </authorList>
    </citation>
    <scope>NUCLEOTIDE SEQUENCE</scope>
    <source>
        <strain evidence="1">CHK171-7178</strain>
    </source>
</reference>